<dbReference type="AlphaFoldDB" id="Q72FP4"/>
<dbReference type="IntAct" id="Q72FP4">
    <property type="interactions" value="1"/>
</dbReference>
<dbReference type="InterPro" id="IPR023765">
    <property type="entry name" value="SBP_5_CS"/>
</dbReference>
<comment type="similarity">
    <text evidence="1">Belongs to the bacterial solute-binding protein 5 family.</text>
</comment>
<dbReference type="GO" id="GO:0015833">
    <property type="term" value="P:peptide transport"/>
    <property type="evidence" value="ECO:0007669"/>
    <property type="project" value="TreeGrafter"/>
</dbReference>
<dbReference type="EnsemblBacteria" id="AAS94653">
    <property type="protein sequence ID" value="AAS94653"/>
    <property type="gene ID" value="DVU_0169"/>
</dbReference>
<name>Q72FP4_NITV2</name>
<dbReference type="InterPro" id="IPR039424">
    <property type="entry name" value="SBP_5"/>
</dbReference>
<evidence type="ECO:0000259" key="5">
    <source>
        <dbReference type="Pfam" id="PF00496"/>
    </source>
</evidence>
<sequence>MKRLIALLSLALAAMLALGGIANAAEGKTFRIAMASDPESLDPHMQLSGPILAYSHWVFDPLVRWTPDMKFEPRLAEKWEQINPTTMRFHLRKGVKFHSGNPFTAKDVAWTLDRLKKSPDFKGLFIKFAEPKVIDDNTIDIITTEPYGLVMNLATYIFPMDSKFYTGTDAKGQPKDAIVKSGYSFANDNASGTGPYSVAEREQGVKLILKANKGYWGKRGNVDTIELTPIKNEATRVAAILKGDVDFISPVPVQDYDQLSKNADVELITMPSARIITIQLNQKKFPQFADKRVREAIIAATDTAGIVAKVMKGYTTTTQQQAPKGFAGYIADLKPRYNLDNAKKLMKDAGFEKGFEVSMIAPNNRYVNDEKIAQAFVSMMARINIKVNLKTMPKAQYWDQFDAQVADIQMIGWHPDTEDTANYSEYLLMTPNKDTGMGQYNSGNYANPKFDALIDAANRETDPAKRDALLKESEQMAYNDAAFVPLHWEPLSWAARKTVKNAKQVVNAQDFPYFGDLMMQ</sequence>
<keyword evidence="3 4" id="KW-0732">Signal</keyword>
<dbReference type="SMR" id="Q72FP4"/>
<dbReference type="GO" id="GO:1904680">
    <property type="term" value="F:peptide transmembrane transporter activity"/>
    <property type="evidence" value="ECO:0007669"/>
    <property type="project" value="TreeGrafter"/>
</dbReference>
<dbReference type="GO" id="GO:0043190">
    <property type="term" value="C:ATP-binding cassette (ABC) transporter complex"/>
    <property type="evidence" value="ECO:0007669"/>
    <property type="project" value="InterPro"/>
</dbReference>
<dbReference type="InterPro" id="IPR000914">
    <property type="entry name" value="SBP_5_dom"/>
</dbReference>
<dbReference type="KEGG" id="dvu:DVU_0169"/>
<dbReference type="Pfam" id="PF00496">
    <property type="entry name" value="SBP_bac_5"/>
    <property type="match status" value="1"/>
</dbReference>
<reference evidence="6 7" key="1">
    <citation type="journal article" date="2004" name="Nat. Biotechnol.">
        <title>The genome sequence of the anaerobic, sulfate-reducing bacterium Desulfovibrio vulgaris Hildenborough.</title>
        <authorList>
            <person name="Heidelberg J.F."/>
            <person name="Seshadri R."/>
            <person name="Haveman S.A."/>
            <person name="Hemme C.L."/>
            <person name="Paulsen I.T."/>
            <person name="Kolonay J.F."/>
            <person name="Eisen J.A."/>
            <person name="Ward N."/>
            <person name="Methe B."/>
            <person name="Brinkac L.M."/>
            <person name="Daugherty S.C."/>
            <person name="Deboy R.T."/>
            <person name="Dodson R.J."/>
            <person name="Durkin A.S."/>
            <person name="Madupu R."/>
            <person name="Nelson W.C."/>
            <person name="Sullivan S.A."/>
            <person name="Fouts D."/>
            <person name="Haft D.H."/>
            <person name="Selengut J."/>
            <person name="Peterson J.D."/>
            <person name="Davidsen T.M."/>
            <person name="Zafar N."/>
            <person name="Zhou L."/>
            <person name="Radune D."/>
            <person name="Dimitrov G."/>
            <person name="Hance M."/>
            <person name="Tran K."/>
            <person name="Khouri H."/>
            <person name="Gill J."/>
            <person name="Utterback T.R."/>
            <person name="Feldblyum T.V."/>
            <person name="Wall J.D."/>
            <person name="Voordouw G."/>
            <person name="Fraser C.M."/>
        </authorList>
    </citation>
    <scope>NUCLEOTIDE SEQUENCE [LARGE SCALE GENOMIC DNA]</scope>
    <source>
        <strain evidence="7">ATCC 29579 / DSM 644 / NCIMB 8303 / VKM B-1760 / Hildenborough</strain>
    </source>
</reference>
<dbReference type="SUPFAM" id="SSF53850">
    <property type="entry name" value="Periplasmic binding protein-like II"/>
    <property type="match status" value="1"/>
</dbReference>
<dbReference type="RefSeq" id="WP_010937480.1">
    <property type="nucleotide sequence ID" value="NC_002937.3"/>
</dbReference>
<feature type="domain" description="Solute-binding protein family 5" evidence="5">
    <location>
        <begin position="70"/>
        <end position="430"/>
    </location>
</feature>
<gene>
    <name evidence="6" type="ordered locus">DVU_0169</name>
</gene>
<dbReference type="Gene3D" id="3.10.105.10">
    <property type="entry name" value="Dipeptide-binding Protein, Domain 3"/>
    <property type="match status" value="1"/>
</dbReference>
<dbReference type="PANTHER" id="PTHR30290:SF9">
    <property type="entry name" value="OLIGOPEPTIDE-BINDING PROTEIN APPA"/>
    <property type="match status" value="1"/>
</dbReference>
<dbReference type="GO" id="GO:0030288">
    <property type="term" value="C:outer membrane-bounded periplasmic space"/>
    <property type="evidence" value="ECO:0007669"/>
    <property type="project" value="UniProtKB-ARBA"/>
</dbReference>
<dbReference type="PhylomeDB" id="Q72FP4"/>
<evidence type="ECO:0000256" key="1">
    <source>
        <dbReference type="ARBA" id="ARBA00005695"/>
    </source>
</evidence>
<dbReference type="PATRIC" id="fig|882.5.peg.165"/>
<evidence type="ECO:0000313" key="7">
    <source>
        <dbReference type="Proteomes" id="UP000002194"/>
    </source>
</evidence>
<dbReference type="HOGENOM" id="CLU_017028_7_4_7"/>
<organism evidence="6 7">
    <name type="scientific">Nitratidesulfovibrio vulgaris (strain ATCC 29579 / DSM 644 / CCUG 34227 / NCIMB 8303 / VKM B-1760 / Hildenborough)</name>
    <name type="common">Desulfovibrio vulgaris</name>
    <dbReference type="NCBI Taxonomy" id="882"/>
    <lineage>
        <taxon>Bacteria</taxon>
        <taxon>Pseudomonadati</taxon>
        <taxon>Thermodesulfobacteriota</taxon>
        <taxon>Desulfovibrionia</taxon>
        <taxon>Desulfovibrionales</taxon>
        <taxon>Desulfovibrionaceae</taxon>
        <taxon>Nitratidesulfovibrio</taxon>
    </lineage>
</organism>
<dbReference type="PaxDb" id="882-DVU_0169"/>
<dbReference type="eggNOG" id="COG0747">
    <property type="taxonomic scope" value="Bacteria"/>
</dbReference>
<dbReference type="CDD" id="cd08498">
    <property type="entry name" value="PBP2_NikA_DppA_OppA_like_2"/>
    <property type="match status" value="1"/>
</dbReference>
<evidence type="ECO:0000313" key="6">
    <source>
        <dbReference type="EMBL" id="AAS94653.1"/>
    </source>
</evidence>
<evidence type="ECO:0000256" key="3">
    <source>
        <dbReference type="ARBA" id="ARBA00022729"/>
    </source>
</evidence>
<dbReference type="OrthoDB" id="5469165at2"/>
<keyword evidence="2" id="KW-0813">Transport</keyword>
<feature type="signal peptide" evidence="4">
    <location>
        <begin position="1"/>
        <end position="24"/>
    </location>
</feature>
<dbReference type="PANTHER" id="PTHR30290">
    <property type="entry name" value="PERIPLASMIC BINDING COMPONENT OF ABC TRANSPORTER"/>
    <property type="match status" value="1"/>
</dbReference>
<accession>Q72FP4</accession>
<dbReference type="Proteomes" id="UP000002194">
    <property type="component" value="Chromosome"/>
</dbReference>
<dbReference type="Gene3D" id="3.90.76.10">
    <property type="entry name" value="Dipeptide-binding Protein, Domain 1"/>
    <property type="match status" value="1"/>
</dbReference>
<dbReference type="EMBL" id="AE017285">
    <property type="protein sequence ID" value="AAS94653.1"/>
    <property type="molecule type" value="Genomic_DNA"/>
</dbReference>
<keyword evidence="7" id="KW-1185">Reference proteome</keyword>
<dbReference type="PROSITE" id="PS01040">
    <property type="entry name" value="SBP_BACTERIAL_5"/>
    <property type="match status" value="1"/>
</dbReference>
<dbReference type="PIRSF" id="PIRSF002741">
    <property type="entry name" value="MppA"/>
    <property type="match status" value="1"/>
</dbReference>
<dbReference type="STRING" id="882.DVU_0169"/>
<evidence type="ECO:0000256" key="2">
    <source>
        <dbReference type="ARBA" id="ARBA00022448"/>
    </source>
</evidence>
<protein>
    <submittedName>
        <fullName evidence="6">Oligopeptide/dipeptide ABC transporter, periplasmic oligopeptide/dipeptide-binding protein</fullName>
    </submittedName>
</protein>
<dbReference type="Gene3D" id="3.40.190.10">
    <property type="entry name" value="Periplasmic binding protein-like II"/>
    <property type="match status" value="1"/>
</dbReference>
<dbReference type="InterPro" id="IPR030678">
    <property type="entry name" value="Peptide/Ni-bd"/>
</dbReference>
<proteinExistence type="inferred from homology"/>
<feature type="chain" id="PRO_5004285179" evidence="4">
    <location>
        <begin position="25"/>
        <end position="520"/>
    </location>
</feature>
<evidence type="ECO:0000256" key="4">
    <source>
        <dbReference type="SAM" id="SignalP"/>
    </source>
</evidence>